<evidence type="ECO:0000256" key="4">
    <source>
        <dbReference type="ARBA" id="ARBA00022603"/>
    </source>
</evidence>
<keyword evidence="4 14" id="KW-0489">Methyltransferase</keyword>
<dbReference type="UniPathway" id="UPA00232"/>
<dbReference type="PANTHER" id="PTHR48414">
    <property type="entry name" value="POP5 HOMOLOG, RIBONUCLEASE P_MRP SUBUNIT"/>
    <property type="match status" value="1"/>
</dbReference>
<dbReference type="Gene3D" id="3.30.70.3250">
    <property type="entry name" value="Ribonuclease P, Pop5 subunit"/>
    <property type="match status" value="1"/>
</dbReference>
<evidence type="ECO:0000256" key="11">
    <source>
        <dbReference type="ARBA" id="ARBA00046486"/>
    </source>
</evidence>
<organism evidence="16 17">
    <name type="scientific">Leptobrachium leishanense</name>
    <name type="common">Leishan spiny toad</name>
    <dbReference type="NCBI Taxonomy" id="445787"/>
    <lineage>
        <taxon>Eukaryota</taxon>
        <taxon>Metazoa</taxon>
        <taxon>Chordata</taxon>
        <taxon>Craniata</taxon>
        <taxon>Vertebrata</taxon>
        <taxon>Euteleostomi</taxon>
        <taxon>Amphibia</taxon>
        <taxon>Batrachia</taxon>
        <taxon>Anura</taxon>
        <taxon>Pelobatoidea</taxon>
        <taxon>Megophryidae</taxon>
        <taxon>Leptobrachium</taxon>
    </lineage>
</organism>
<dbReference type="Pfam" id="PF01900">
    <property type="entry name" value="RNase_P_Rpp14"/>
    <property type="match status" value="1"/>
</dbReference>
<dbReference type="Gene3D" id="3.40.50.150">
    <property type="entry name" value="Vaccinia Virus protein VP39"/>
    <property type="match status" value="1"/>
</dbReference>
<comment type="similarity">
    <text evidence="2">Belongs to the eukaryotic/archaeal RNase P protein component 2 family.</text>
</comment>
<comment type="catalytic activity">
    <reaction evidence="14">
        <text>a 2-methoxy-6-(all-trans-polyprenyl)benzene-1,4-diol + S-adenosyl-L-methionine = a 5-methoxy-2-methyl-3-(all-trans-polyprenyl)benzene-1,4-diol + S-adenosyl-L-homocysteine + H(+)</text>
        <dbReference type="Rhea" id="RHEA:28286"/>
        <dbReference type="Rhea" id="RHEA-COMP:10858"/>
        <dbReference type="Rhea" id="RHEA-COMP:10859"/>
        <dbReference type="ChEBI" id="CHEBI:15378"/>
        <dbReference type="ChEBI" id="CHEBI:57856"/>
        <dbReference type="ChEBI" id="CHEBI:59789"/>
        <dbReference type="ChEBI" id="CHEBI:84166"/>
        <dbReference type="ChEBI" id="CHEBI:84167"/>
        <dbReference type="EC" id="2.1.1.201"/>
    </reaction>
</comment>
<dbReference type="GO" id="GO:0008425">
    <property type="term" value="F:2-methoxy-6-polyprenyl-1,4-benzoquinol methyltransferase activity"/>
    <property type="evidence" value="ECO:0007669"/>
    <property type="project" value="UniProtKB-UniRule"/>
</dbReference>
<gene>
    <name evidence="14 16" type="primary">COQ5</name>
</gene>
<keyword evidence="5 14" id="KW-0808">Transferase</keyword>
<dbReference type="GO" id="GO:0030681">
    <property type="term" value="C:multimeric ribonuclease P complex"/>
    <property type="evidence" value="ECO:0007669"/>
    <property type="project" value="UniProtKB-ARBA"/>
</dbReference>
<comment type="subunit">
    <text evidence="11">Component of nuclear RNase P and RNase MRP ribonucleoproteins. RNase P consists of a catalytic RNA moiety and 10 different protein chains; POP1, POP4, POP5, POP7, RPP14, RPP21, RPP25, RPP30, RPP38 and RPP40. Within the RNase P complex, POP1, POP7 and RPP25 form the 'finger' subcomplex, POP5, RPP14, RPP40 and homodimeric RPP30 form the 'palm' subcomplex, and RPP21, POP4 and RPP38 form the 'wrist' subcomplex. All subunits of the RNase P complex interact with the catalytic RNA. Several subunits of RNase P are also part of the RNase MRP complex. RNase MRP consists of a catalytic RNA moiety and about 8 protein subunits; POP1, POP7, RPP25, RPP30, RPP38, RPP40 and possibly also POP4 and POP5.</text>
</comment>
<dbReference type="GO" id="GO:0031314">
    <property type="term" value="C:extrinsic component of mitochondrial inner membrane"/>
    <property type="evidence" value="ECO:0007669"/>
    <property type="project" value="UniProtKB-UniRule"/>
</dbReference>
<reference evidence="16" key="1">
    <citation type="submission" date="2025-08" db="UniProtKB">
        <authorList>
            <consortium name="Ensembl"/>
        </authorList>
    </citation>
    <scope>IDENTIFICATION</scope>
</reference>
<dbReference type="PROSITE" id="PS51608">
    <property type="entry name" value="SAM_MT_UBIE"/>
    <property type="match status" value="1"/>
</dbReference>
<evidence type="ECO:0000256" key="9">
    <source>
        <dbReference type="ARBA" id="ARBA00023242"/>
    </source>
</evidence>
<feature type="binding site" evidence="14">
    <location>
        <begin position="264"/>
        <end position="265"/>
    </location>
    <ligand>
        <name>S-adenosyl-L-methionine</name>
        <dbReference type="ChEBI" id="CHEBI:59789"/>
    </ligand>
</feature>
<dbReference type="EC" id="2.1.1.201" evidence="14"/>
<dbReference type="OrthoDB" id="6329284at2759"/>
<comment type="pathway">
    <text evidence="14">Cofactor biosynthesis; ubiquinone biosynthesis.</text>
</comment>
<dbReference type="InterPro" id="IPR023576">
    <property type="entry name" value="UbiE/COQ5_MeTrFase_CS"/>
</dbReference>
<name>A0A8C5M4S1_9ANUR</name>
<keyword evidence="15" id="KW-0812">Transmembrane</keyword>
<dbReference type="PANTHER" id="PTHR48414:SF1">
    <property type="entry name" value="POP5 HOMOLOG, RIBONUCLEASE P_MRP SUBUNIT"/>
    <property type="match status" value="1"/>
</dbReference>
<evidence type="ECO:0000256" key="2">
    <source>
        <dbReference type="ARBA" id="ARBA00010800"/>
    </source>
</evidence>
<keyword evidence="8" id="KW-0819">tRNA processing</keyword>
<evidence type="ECO:0000256" key="5">
    <source>
        <dbReference type="ARBA" id="ARBA00022679"/>
    </source>
</evidence>
<dbReference type="GO" id="GO:0001682">
    <property type="term" value="P:tRNA 5'-leader removal"/>
    <property type="evidence" value="ECO:0007669"/>
    <property type="project" value="InterPro"/>
</dbReference>
<dbReference type="Ensembl" id="ENSLLET00000006933.1">
    <property type="protein sequence ID" value="ENSLLEP00000006661.1"/>
    <property type="gene ID" value="ENSLLEG00000004192.1"/>
</dbReference>
<dbReference type="InterPro" id="IPR002759">
    <property type="entry name" value="Pop5/Rpp14/Rnp2-like"/>
</dbReference>
<dbReference type="AlphaFoldDB" id="A0A8C5M4S1"/>
<comment type="subunit">
    <text evidence="10">Component of a multi-subunit COQ enzyme complex, composed of at least COQ3, COQ4, COQ5, COQ6, COQ7 and COQ9. Interacts with PYURF; the interaction is direct, stabilizes COQ5 protein and associates PYURF with COQ enzyme complex.</text>
</comment>
<evidence type="ECO:0000313" key="16">
    <source>
        <dbReference type="Ensembl" id="ENSLLEP00000006661.1"/>
    </source>
</evidence>
<dbReference type="SUPFAM" id="SSF53335">
    <property type="entry name" value="S-adenosyl-L-methionine-dependent methyltransferases"/>
    <property type="match status" value="1"/>
</dbReference>
<keyword evidence="14" id="KW-0999">Mitochondrion inner membrane</keyword>
<dbReference type="HAMAP" id="MF_01813">
    <property type="entry name" value="MenG_UbiE_methyltr"/>
    <property type="match status" value="1"/>
</dbReference>
<evidence type="ECO:0000256" key="8">
    <source>
        <dbReference type="ARBA" id="ARBA00022694"/>
    </source>
</evidence>
<evidence type="ECO:0000313" key="17">
    <source>
        <dbReference type="Proteomes" id="UP000694569"/>
    </source>
</evidence>
<dbReference type="PROSITE" id="PS01183">
    <property type="entry name" value="UBIE_1"/>
    <property type="match status" value="1"/>
</dbReference>
<keyword evidence="17" id="KW-1185">Reference proteome</keyword>
<dbReference type="GO" id="GO:0006364">
    <property type="term" value="P:rRNA processing"/>
    <property type="evidence" value="ECO:0007669"/>
    <property type="project" value="UniProtKB-KW"/>
</dbReference>
<comment type="function">
    <text evidence="12">Component of ribonuclease P, a protein complex that generates mature tRNA molecules by cleaving their 5'-ends. Also a component of the MRP ribonuclease complex, which cleaves pre-rRNA sequences.</text>
</comment>
<feature type="binding site" evidence="14">
    <location>
        <position position="236"/>
    </location>
    <ligand>
        <name>S-adenosyl-L-methionine</name>
        <dbReference type="ChEBI" id="CHEBI:59789"/>
    </ligand>
</feature>
<dbReference type="InterPro" id="IPR004033">
    <property type="entry name" value="UbiE/COQ5_MeTrFase"/>
</dbReference>
<evidence type="ECO:0000256" key="12">
    <source>
        <dbReference type="ARBA" id="ARBA00056519"/>
    </source>
</evidence>
<dbReference type="GeneTree" id="ENSGT00390000001654"/>
<dbReference type="FunFam" id="3.40.50.150:FF:000064">
    <property type="entry name" value="2-methoxy-6-polyprenyl-1,4-benzoquinol methylase, mitochondrial"/>
    <property type="match status" value="1"/>
</dbReference>
<proteinExistence type="inferred from homology"/>
<evidence type="ECO:0000256" key="7">
    <source>
        <dbReference type="ARBA" id="ARBA00022691"/>
    </source>
</evidence>
<evidence type="ECO:0000256" key="1">
    <source>
        <dbReference type="ARBA" id="ARBA00004604"/>
    </source>
</evidence>
<keyword evidence="14 15" id="KW-0472">Membrane</keyword>
<comment type="subcellular location">
    <subcellularLocation>
        <location evidence="14">Mitochondrion inner membrane</location>
        <topology evidence="14">Peripheral membrane protein</topology>
        <orientation evidence="14">Matrix side</orientation>
    </subcellularLocation>
    <subcellularLocation>
        <location evidence="1">Nucleus</location>
        <location evidence="1">Nucleolus</location>
    </subcellularLocation>
</comment>
<protein>
    <recommendedName>
        <fullName evidence="14">2-methoxy-6-polyprenyl-1,4-benzoquinol methylase, mitochondrial</fullName>
        <ecNumber evidence="14">2.1.1.201</ecNumber>
    </recommendedName>
    <alternativeName>
        <fullName evidence="14">Ubiquinone biosynthesis methyltransferase COQ5</fullName>
    </alternativeName>
</protein>
<dbReference type="Pfam" id="PF01209">
    <property type="entry name" value="Ubie_methyltran"/>
    <property type="match status" value="1"/>
</dbReference>
<evidence type="ECO:0000256" key="15">
    <source>
        <dbReference type="SAM" id="Phobius"/>
    </source>
</evidence>
<dbReference type="SUPFAM" id="SSF160350">
    <property type="entry name" value="Rnp2-like"/>
    <property type="match status" value="1"/>
</dbReference>
<keyword evidence="15" id="KW-1133">Transmembrane helix</keyword>
<dbReference type="GO" id="GO:0032259">
    <property type="term" value="P:methylation"/>
    <property type="evidence" value="ECO:0007669"/>
    <property type="project" value="UniProtKB-KW"/>
</dbReference>
<evidence type="ECO:0000256" key="10">
    <source>
        <dbReference type="ARBA" id="ARBA00046387"/>
    </source>
</evidence>
<comment type="similarity">
    <text evidence="14">Belongs to the class I-like SAM-binding methyltransferase superfamily. MenG/UbiE family.</text>
</comment>
<evidence type="ECO:0000256" key="6">
    <source>
        <dbReference type="ARBA" id="ARBA00022688"/>
    </source>
</evidence>
<dbReference type="FunFam" id="3.30.70.3250:FF:000001">
    <property type="entry name" value="Ribonuclease P/MRP protein subunit POP5"/>
    <property type="match status" value="1"/>
</dbReference>
<keyword evidence="9" id="KW-0539">Nucleus</keyword>
<dbReference type="NCBIfam" id="TIGR01934">
    <property type="entry name" value="MenG_MenH_UbiE"/>
    <property type="match status" value="1"/>
</dbReference>
<keyword evidence="3" id="KW-0698">rRNA processing</keyword>
<dbReference type="GO" id="GO:0005730">
    <property type="term" value="C:nucleolus"/>
    <property type="evidence" value="ECO:0007669"/>
    <property type="project" value="UniProtKB-SubCell"/>
</dbReference>
<dbReference type="InterPro" id="IPR038085">
    <property type="entry name" value="Rnp2-like_sf"/>
</dbReference>
<dbReference type="CDD" id="cd02440">
    <property type="entry name" value="AdoMet_MTases"/>
    <property type="match status" value="1"/>
</dbReference>
<feature type="transmembrane region" description="Helical" evidence="15">
    <location>
        <begin position="441"/>
        <end position="459"/>
    </location>
</feature>
<accession>A0A8C5M4S1</accession>
<keyword evidence="14" id="KW-0496">Mitochondrion</keyword>
<keyword evidence="7 14" id="KW-0949">S-adenosyl-L-methionine</keyword>
<evidence type="ECO:0000256" key="13">
    <source>
        <dbReference type="ARBA" id="ARBA00058208"/>
    </source>
</evidence>
<comment type="caution">
    <text evidence="14">Lacks conserved residue(s) required for the propagation of feature annotation.</text>
</comment>
<sequence length="460" mass="53123">MRFKSRYLLCELVVEDPRMRQNISQGMIVYNVKEALARTHGDFGSAACAMSLSVKYLNAYTGIILLRCSKAFYQLLWSSLPFITSLENRGQRFPCFFNTLHVGGTIRTCQKFLIRYNKRQLHRLLNSCTNAVYQVFENVAKNYDLMNDSMSLGVHRLWKDWLIHHMNPTPGTKLLDVAGGTGDIAYRYVDYIRAQRDKMVRKKLKSQQNLSWSEISRAYRPEEQRPLGGSEAVICDINKEMLKVGKQKLQQLGYSEGLSWVAGDAEELPFDDDKFDVYTIAFGIRNVTHIDQALQEAYRVLKPGGRFLCLEFSQVNNPLVARAYDLYSFQVIPVLGEVIAGDWKSYQYLVESIRRFPPQEEFKAMIEDAGFFKPLAHLFESGFLFPFLLHHSSSTPQRKDFKCHFLLLRSLRKRFNGRQGESYVNSGQSILHYGMGCFRTYHVGTIVSLMVYFLLLFLLK</sequence>
<comment type="function">
    <text evidence="13">Methyltransferase required for the conversion of 2-decaprenyl-6-methoxy-1,4-benzoquinol (DDMQH2) to 2-decaprenyl-3-methyl-6-methoxy-1,4-benzoquinol (DMQH2).</text>
</comment>
<reference evidence="16" key="2">
    <citation type="submission" date="2025-09" db="UniProtKB">
        <authorList>
            <consortium name="Ensembl"/>
        </authorList>
    </citation>
    <scope>IDENTIFICATION</scope>
</reference>
<keyword evidence="6 14" id="KW-0831">Ubiquinone biosynthesis</keyword>
<dbReference type="PROSITE" id="PS01184">
    <property type="entry name" value="UBIE_2"/>
    <property type="match status" value="1"/>
</dbReference>
<evidence type="ECO:0000256" key="3">
    <source>
        <dbReference type="ARBA" id="ARBA00022552"/>
    </source>
</evidence>
<evidence type="ECO:0000256" key="14">
    <source>
        <dbReference type="HAMAP-Rule" id="MF_03191"/>
    </source>
</evidence>
<comment type="function">
    <text evidence="14">Methyltransferase required for the conversion of 2-polyprenyl-6-methoxy-1,4-benzoquinol (DDMQH2) to 2-polyprenyl-3-methyl-6-methoxy-1,4-benzoquinol (DMQH2).</text>
</comment>
<dbReference type="InterPro" id="IPR029063">
    <property type="entry name" value="SAM-dependent_MTases_sf"/>
</dbReference>
<feature type="binding site" evidence="14">
    <location>
        <position position="181"/>
    </location>
    <ligand>
        <name>S-adenosyl-L-methionine</name>
        <dbReference type="ChEBI" id="CHEBI:59789"/>
    </ligand>
</feature>
<dbReference type="Proteomes" id="UP000694569">
    <property type="component" value="Unplaced"/>
</dbReference>